<accession>A0A4Y7KNV1</accession>
<evidence type="ECO:0000313" key="2">
    <source>
        <dbReference type="Proteomes" id="UP000316621"/>
    </source>
</evidence>
<organism evidence="1 2">
    <name type="scientific">Papaver somniferum</name>
    <name type="common">Opium poppy</name>
    <dbReference type="NCBI Taxonomy" id="3469"/>
    <lineage>
        <taxon>Eukaryota</taxon>
        <taxon>Viridiplantae</taxon>
        <taxon>Streptophyta</taxon>
        <taxon>Embryophyta</taxon>
        <taxon>Tracheophyta</taxon>
        <taxon>Spermatophyta</taxon>
        <taxon>Magnoliopsida</taxon>
        <taxon>Ranunculales</taxon>
        <taxon>Papaveraceae</taxon>
        <taxon>Papaveroideae</taxon>
        <taxon>Papaver</taxon>
    </lineage>
</organism>
<proteinExistence type="predicted"/>
<keyword evidence="2" id="KW-1185">Reference proteome</keyword>
<evidence type="ECO:0000313" key="1">
    <source>
        <dbReference type="EMBL" id="RZC74062.1"/>
    </source>
</evidence>
<name>A0A4Y7KNV1_PAPSO</name>
<sequence>MIQLLSEDTGAENFNFDGFDFLEDGELYSNTLNPGLLEDDKDDFLIDDHLNTPVVNAGDFVPSSKESPDTSHLYTSDKVFATKLDAKKWCVETGKNHNCAIVVKGGSVRKRNVWTTGKGYRFELQCERGGVYRIHKSKREISVMIGKRKRDTWSKKRGCPFLLSVL</sequence>
<dbReference type="Gramene" id="RZC74062">
    <property type="protein sequence ID" value="RZC74062"/>
    <property type="gene ID" value="C5167_049538"/>
</dbReference>
<protein>
    <submittedName>
        <fullName evidence="1">Uncharacterized protein</fullName>
    </submittedName>
</protein>
<dbReference type="Proteomes" id="UP000316621">
    <property type="component" value="Chromosome 8"/>
</dbReference>
<dbReference type="EMBL" id="CM010722">
    <property type="protein sequence ID" value="RZC74062.1"/>
    <property type="molecule type" value="Genomic_DNA"/>
</dbReference>
<gene>
    <name evidence="1" type="ORF">C5167_049538</name>
</gene>
<reference evidence="1 2" key="1">
    <citation type="journal article" date="2018" name="Science">
        <title>The opium poppy genome and morphinan production.</title>
        <authorList>
            <person name="Guo L."/>
            <person name="Winzer T."/>
            <person name="Yang X."/>
            <person name="Li Y."/>
            <person name="Ning Z."/>
            <person name="He Z."/>
            <person name="Teodor R."/>
            <person name="Lu Y."/>
            <person name="Bowser T.A."/>
            <person name="Graham I.A."/>
            <person name="Ye K."/>
        </authorList>
    </citation>
    <scope>NUCLEOTIDE SEQUENCE [LARGE SCALE GENOMIC DNA]</scope>
    <source>
        <strain evidence="2">cv. HN1</strain>
        <tissue evidence="1">Leaves</tissue>
    </source>
</reference>
<dbReference type="AlphaFoldDB" id="A0A4Y7KNV1"/>